<keyword evidence="6 13" id="KW-1133">Transmembrane helix</keyword>
<dbReference type="GO" id="GO:0016020">
    <property type="term" value="C:membrane"/>
    <property type="evidence" value="ECO:0007669"/>
    <property type="project" value="UniProtKB-SubCell"/>
</dbReference>
<dbReference type="GO" id="GO:0005783">
    <property type="term" value="C:endoplasmic reticulum"/>
    <property type="evidence" value="ECO:0007669"/>
    <property type="project" value="TreeGrafter"/>
</dbReference>
<gene>
    <name evidence="16" type="ORF">WHR41_06833</name>
</gene>
<evidence type="ECO:0000256" key="13">
    <source>
        <dbReference type="PROSITE-ProRule" id="PRU01087"/>
    </source>
</evidence>
<evidence type="ECO:0000256" key="6">
    <source>
        <dbReference type="ARBA" id="ARBA00022989"/>
    </source>
</evidence>
<keyword evidence="10" id="KW-1207">Sterol metabolism</keyword>
<dbReference type="GO" id="GO:0047750">
    <property type="term" value="F:cholestenol delta-isomerase activity"/>
    <property type="evidence" value="ECO:0007669"/>
    <property type="project" value="InterPro"/>
</dbReference>
<keyword evidence="4 13" id="KW-0812">Transmembrane</keyword>
<comment type="subcellular location">
    <subcellularLocation>
        <location evidence="1">Membrane</location>
        <topology evidence="1">Multi-pass membrane protein</topology>
    </subcellularLocation>
</comment>
<comment type="similarity">
    <text evidence="2">Belongs to the EBP family.</text>
</comment>
<dbReference type="Proteomes" id="UP000803884">
    <property type="component" value="Unassembled WGS sequence"/>
</dbReference>
<keyword evidence="5" id="KW-0752">Steroid biosynthesis</keyword>
<organism evidence="16 17">
    <name type="scientific">Cladosporium halotolerans</name>
    <dbReference type="NCBI Taxonomy" id="1052096"/>
    <lineage>
        <taxon>Eukaryota</taxon>
        <taxon>Fungi</taxon>
        <taxon>Dikarya</taxon>
        <taxon>Ascomycota</taxon>
        <taxon>Pezizomycotina</taxon>
        <taxon>Dothideomycetes</taxon>
        <taxon>Dothideomycetidae</taxon>
        <taxon>Cladosporiales</taxon>
        <taxon>Cladosporiaceae</taxon>
        <taxon>Cladosporium</taxon>
    </lineage>
</organism>
<evidence type="ECO:0000256" key="8">
    <source>
        <dbReference type="ARBA" id="ARBA00023098"/>
    </source>
</evidence>
<dbReference type="RefSeq" id="XP_069227816.1">
    <property type="nucleotide sequence ID" value="XM_069375438.1"/>
</dbReference>
<sequence length="244" mass="27338">MSTMDIPLDIAKNASDLLTNPPQPYYPLGATVPGYLANVTSVPILLSAFFGACTVLFTATHVVSKRYQPTLSNIELLTVMWFVLSGAIHIFFEGYYVVNFLDIGAHQTYIGQMWKEYAFSDSRYLTQNAFVLCMESITAAAWGPGCLLVAALVVLRHPMRFPLQLLVSMGQFYGDVLYYGTAAFEHIVNGISYSRPEAFYFYFYFVFMNAIWIIIPGALIYQSIMRSADAVALSQRLESSKKSK</sequence>
<keyword evidence="17" id="KW-1185">Reference proteome</keyword>
<dbReference type="GeneID" id="96008276"/>
<accession>A0AB34KMZ6</accession>
<feature type="transmembrane region" description="Helical" evidence="14">
    <location>
        <begin position="129"/>
        <end position="155"/>
    </location>
</feature>
<dbReference type="InterPro" id="IPR007905">
    <property type="entry name" value="EBP"/>
</dbReference>
<feature type="domain" description="EXPERA" evidence="15">
    <location>
        <begin position="74"/>
        <end position="220"/>
    </location>
</feature>
<evidence type="ECO:0000256" key="12">
    <source>
        <dbReference type="ARBA" id="ARBA00023235"/>
    </source>
</evidence>
<evidence type="ECO:0000256" key="9">
    <source>
        <dbReference type="ARBA" id="ARBA00023136"/>
    </source>
</evidence>
<evidence type="ECO:0000256" key="14">
    <source>
        <dbReference type="SAM" id="Phobius"/>
    </source>
</evidence>
<keyword evidence="3" id="KW-0444">Lipid biosynthesis</keyword>
<evidence type="ECO:0000256" key="4">
    <source>
        <dbReference type="ARBA" id="ARBA00022692"/>
    </source>
</evidence>
<evidence type="ECO:0000256" key="10">
    <source>
        <dbReference type="ARBA" id="ARBA00023166"/>
    </source>
</evidence>
<evidence type="ECO:0000313" key="16">
    <source>
        <dbReference type="EMBL" id="KAL1584710.1"/>
    </source>
</evidence>
<evidence type="ECO:0000256" key="3">
    <source>
        <dbReference type="ARBA" id="ARBA00022516"/>
    </source>
</evidence>
<keyword evidence="11" id="KW-0753">Steroid metabolism</keyword>
<dbReference type="EMBL" id="JAAQHG020000024">
    <property type="protein sequence ID" value="KAL1584710.1"/>
    <property type="molecule type" value="Genomic_DNA"/>
</dbReference>
<dbReference type="PROSITE" id="PS51751">
    <property type="entry name" value="EXPERA"/>
    <property type="match status" value="1"/>
</dbReference>
<evidence type="ECO:0000256" key="1">
    <source>
        <dbReference type="ARBA" id="ARBA00004141"/>
    </source>
</evidence>
<dbReference type="GO" id="GO:0016126">
    <property type="term" value="P:sterol biosynthetic process"/>
    <property type="evidence" value="ECO:0007669"/>
    <property type="project" value="UniProtKB-KW"/>
</dbReference>
<protein>
    <recommendedName>
        <fullName evidence="15">EXPERA domain-containing protein</fullName>
    </recommendedName>
</protein>
<keyword evidence="7" id="KW-0756">Sterol biosynthesis</keyword>
<dbReference type="PANTHER" id="PTHR14207:SF0">
    <property type="entry name" value="3-BETA-HYDROXYSTEROID-DELTA(8),DELTA(7)-ISOMERASE"/>
    <property type="match status" value="1"/>
</dbReference>
<proteinExistence type="inferred from homology"/>
<dbReference type="GO" id="GO:0004769">
    <property type="term" value="F:steroid Delta-isomerase activity"/>
    <property type="evidence" value="ECO:0007669"/>
    <property type="project" value="TreeGrafter"/>
</dbReference>
<dbReference type="GO" id="GO:0000247">
    <property type="term" value="F:C-8 sterol isomerase activity"/>
    <property type="evidence" value="ECO:0007669"/>
    <property type="project" value="TreeGrafter"/>
</dbReference>
<dbReference type="AlphaFoldDB" id="A0AB34KMZ6"/>
<dbReference type="PANTHER" id="PTHR14207">
    <property type="entry name" value="STEROL ISOMERASE"/>
    <property type="match status" value="1"/>
</dbReference>
<feature type="transmembrane region" description="Helical" evidence="14">
    <location>
        <begin position="71"/>
        <end position="92"/>
    </location>
</feature>
<name>A0AB34KMZ6_9PEZI</name>
<reference evidence="16 17" key="1">
    <citation type="journal article" date="2020" name="Microbiol. Resour. Announc.">
        <title>Draft Genome Sequence of a Cladosporium Species Isolated from the Mesophotic Ascidian Didemnum maculosum.</title>
        <authorList>
            <person name="Gioti A."/>
            <person name="Siaperas R."/>
            <person name="Nikolaivits E."/>
            <person name="Le Goff G."/>
            <person name="Ouazzani J."/>
            <person name="Kotoulas G."/>
            <person name="Topakas E."/>
        </authorList>
    </citation>
    <scope>NUCLEOTIDE SEQUENCE [LARGE SCALE GENOMIC DNA]</scope>
    <source>
        <strain evidence="16 17">TM138-S3</strain>
    </source>
</reference>
<keyword evidence="8" id="KW-0443">Lipid metabolism</keyword>
<comment type="caution">
    <text evidence="16">The sequence shown here is derived from an EMBL/GenBank/DDBJ whole genome shotgun (WGS) entry which is preliminary data.</text>
</comment>
<keyword evidence="9 13" id="KW-0472">Membrane</keyword>
<evidence type="ECO:0000313" key="17">
    <source>
        <dbReference type="Proteomes" id="UP000803884"/>
    </source>
</evidence>
<evidence type="ECO:0000256" key="11">
    <source>
        <dbReference type="ARBA" id="ARBA00023221"/>
    </source>
</evidence>
<keyword evidence="12" id="KW-0413">Isomerase</keyword>
<evidence type="ECO:0000256" key="2">
    <source>
        <dbReference type="ARBA" id="ARBA00008337"/>
    </source>
</evidence>
<evidence type="ECO:0000259" key="15">
    <source>
        <dbReference type="PROSITE" id="PS51751"/>
    </source>
</evidence>
<dbReference type="InterPro" id="IPR033118">
    <property type="entry name" value="EXPERA"/>
</dbReference>
<evidence type="ECO:0000256" key="7">
    <source>
        <dbReference type="ARBA" id="ARBA00023011"/>
    </source>
</evidence>
<dbReference type="Pfam" id="PF05241">
    <property type="entry name" value="EBP"/>
    <property type="match status" value="1"/>
</dbReference>
<feature type="transmembrane region" description="Helical" evidence="14">
    <location>
        <begin position="199"/>
        <end position="221"/>
    </location>
</feature>
<evidence type="ECO:0000256" key="5">
    <source>
        <dbReference type="ARBA" id="ARBA00022955"/>
    </source>
</evidence>
<feature type="transmembrane region" description="Helical" evidence="14">
    <location>
        <begin position="35"/>
        <end position="59"/>
    </location>
</feature>